<dbReference type="EMBL" id="DVJK01000165">
    <property type="protein sequence ID" value="HIS67108.1"/>
    <property type="molecule type" value="Genomic_DNA"/>
</dbReference>
<dbReference type="NCBIfam" id="NF046065">
    <property type="entry name" value="MtxRegRemB"/>
    <property type="match status" value="1"/>
</dbReference>
<dbReference type="Pfam" id="PF04025">
    <property type="entry name" value="RemA-like"/>
    <property type="match status" value="1"/>
</dbReference>
<protein>
    <submittedName>
        <fullName evidence="1">DUF370 domain-containing protein</fullName>
    </submittedName>
</protein>
<dbReference type="Proteomes" id="UP000824001">
    <property type="component" value="Unassembled WGS sequence"/>
</dbReference>
<comment type="caution">
    <text evidence="1">The sequence shown here is derived from an EMBL/GenBank/DDBJ whole genome shotgun (WGS) entry which is preliminary data.</text>
</comment>
<proteinExistence type="predicted"/>
<accession>A0A9D1FDW5</accession>
<gene>
    <name evidence="1" type="ORF">IAC18_06040</name>
</gene>
<dbReference type="InterPro" id="IPR007169">
    <property type="entry name" value="RemA-like"/>
</dbReference>
<reference evidence="1" key="2">
    <citation type="journal article" date="2021" name="PeerJ">
        <title>Extensive microbial diversity within the chicken gut microbiome revealed by metagenomics and culture.</title>
        <authorList>
            <person name="Gilroy R."/>
            <person name="Ravi A."/>
            <person name="Getino M."/>
            <person name="Pursley I."/>
            <person name="Horton D.L."/>
            <person name="Alikhan N.F."/>
            <person name="Baker D."/>
            <person name="Gharbi K."/>
            <person name="Hall N."/>
            <person name="Watson M."/>
            <person name="Adriaenssens E.M."/>
            <person name="Foster-Nyarko E."/>
            <person name="Jarju S."/>
            <person name="Secka A."/>
            <person name="Antonio M."/>
            <person name="Oren A."/>
            <person name="Chaudhuri R.R."/>
            <person name="La Ragione R."/>
            <person name="Hildebrand F."/>
            <person name="Pallen M.J."/>
        </authorList>
    </citation>
    <scope>NUCLEOTIDE SEQUENCE</scope>
    <source>
        <strain evidence="1">ChiHjej10B9-9673</strain>
    </source>
</reference>
<organism evidence="1 2">
    <name type="scientific">Candidatus Scatomorpha merdipullorum</name>
    <dbReference type="NCBI Taxonomy" id="2840927"/>
    <lineage>
        <taxon>Bacteria</taxon>
        <taxon>Bacillati</taxon>
        <taxon>Bacillota</taxon>
        <taxon>Clostridia</taxon>
        <taxon>Eubacteriales</taxon>
        <taxon>Candidatus Scatomorpha</taxon>
    </lineage>
</organism>
<reference evidence="1" key="1">
    <citation type="submission" date="2020-10" db="EMBL/GenBank/DDBJ databases">
        <authorList>
            <person name="Gilroy R."/>
        </authorList>
    </citation>
    <scope>NUCLEOTIDE SEQUENCE</scope>
    <source>
        <strain evidence="1">ChiHjej10B9-9673</strain>
    </source>
</reference>
<evidence type="ECO:0000313" key="1">
    <source>
        <dbReference type="EMBL" id="HIS67108.1"/>
    </source>
</evidence>
<evidence type="ECO:0000313" key="2">
    <source>
        <dbReference type="Proteomes" id="UP000824001"/>
    </source>
</evidence>
<sequence>MYVNIGGGFALRRADIVAVFDMDNATWSRITRGALALAEKRGEVINAAEDIPRSFIICEENGVRKIYLSQLSSAAVARRGSAAGALN</sequence>
<dbReference type="AlphaFoldDB" id="A0A9D1FDW5"/>
<name>A0A9D1FDW5_9FIRM</name>